<proteinExistence type="predicted"/>
<dbReference type="InterPro" id="IPR051448">
    <property type="entry name" value="CdaR-like_regulators"/>
</dbReference>
<comment type="caution">
    <text evidence="2">The sequence shown here is derived from an EMBL/GenBank/DDBJ whole genome shotgun (WGS) entry which is preliminary data.</text>
</comment>
<dbReference type="PANTHER" id="PTHR33744">
    <property type="entry name" value="CARBOHYDRATE DIACID REGULATOR"/>
    <property type="match status" value="1"/>
</dbReference>
<evidence type="ECO:0000313" key="3">
    <source>
        <dbReference type="Proteomes" id="UP001243286"/>
    </source>
</evidence>
<dbReference type="EMBL" id="JASBQV010000018">
    <property type="protein sequence ID" value="MDI3235591.1"/>
    <property type="molecule type" value="Genomic_DNA"/>
</dbReference>
<evidence type="ECO:0000313" key="2">
    <source>
        <dbReference type="EMBL" id="MDI3235591.1"/>
    </source>
</evidence>
<dbReference type="InterPro" id="IPR025736">
    <property type="entry name" value="PucR_C-HTH_dom"/>
</dbReference>
<feature type="domain" description="PucR C-terminal helix-turn-helix" evidence="1">
    <location>
        <begin position="220"/>
        <end position="274"/>
    </location>
</feature>
<protein>
    <submittedName>
        <fullName evidence="2">Helix-turn-helix domain-containing protein</fullName>
    </submittedName>
</protein>
<dbReference type="Gene3D" id="1.10.10.2840">
    <property type="entry name" value="PucR C-terminal helix-turn-helix domain"/>
    <property type="match status" value="1"/>
</dbReference>
<keyword evidence="3" id="KW-1185">Reference proteome</keyword>
<gene>
    <name evidence="2" type="ORF">QK289_11295</name>
</gene>
<dbReference type="Pfam" id="PF13556">
    <property type="entry name" value="HTH_30"/>
    <property type="match status" value="1"/>
</dbReference>
<accession>A0ABT6R3T7</accession>
<sequence length="277" mass="32267">MLQQLTVLFKDHLSTDPTVYCTDKYTVYQLADGLRFGVENTILTTREADLLDLLAERVVTSSSDQVTSWRHRLERNQAEEPSPFRMIHFLFEQLDERTSEDLQQLLYSFFHSSSLIIPLTANRLVVIEREETVPEEDLHDFFTALQSDFLIDGKVLIGQQRKSGDIATQFRLEQAALREIPLLHIERFLPALTRLVLLSAEIRHELTQRFITPLEYESRETIHAFCRANLNVSLTAKHLFLHRNSLQYRLDRLTEQTEIDIRSFEGATFLYTLLLVA</sequence>
<organism evidence="2 3">
    <name type="scientific">Exiguobacterium antarcticum</name>
    <dbReference type="NCBI Taxonomy" id="132920"/>
    <lineage>
        <taxon>Bacteria</taxon>
        <taxon>Bacillati</taxon>
        <taxon>Bacillota</taxon>
        <taxon>Bacilli</taxon>
        <taxon>Bacillales</taxon>
        <taxon>Bacillales Family XII. Incertae Sedis</taxon>
        <taxon>Exiguobacterium</taxon>
    </lineage>
</organism>
<evidence type="ECO:0000259" key="1">
    <source>
        <dbReference type="Pfam" id="PF13556"/>
    </source>
</evidence>
<dbReference type="Proteomes" id="UP001243286">
    <property type="component" value="Unassembled WGS sequence"/>
</dbReference>
<dbReference type="RefSeq" id="WP_026830954.1">
    <property type="nucleotide sequence ID" value="NZ_JANJYY010000045.1"/>
</dbReference>
<name>A0ABT6R3T7_9BACL</name>
<dbReference type="InterPro" id="IPR042070">
    <property type="entry name" value="PucR_C-HTH_sf"/>
</dbReference>
<dbReference type="PANTHER" id="PTHR33744:SF15">
    <property type="entry name" value="CARBOHYDRATE DIACID REGULATOR"/>
    <property type="match status" value="1"/>
</dbReference>
<reference evidence="2 3" key="1">
    <citation type="submission" date="2023-04" db="EMBL/GenBank/DDBJ databases">
        <title>Antarctic isolates genomes.</title>
        <authorList>
            <person name="Dimov S.G."/>
        </authorList>
    </citation>
    <scope>NUCLEOTIDE SEQUENCE [LARGE SCALE GENOMIC DNA]</scope>
    <source>
        <strain evidence="2 3">AL19</strain>
    </source>
</reference>